<dbReference type="InterPro" id="IPR006530">
    <property type="entry name" value="YD"/>
</dbReference>
<name>A0A1I1WE58_9BURK</name>
<dbReference type="InterPro" id="IPR032109">
    <property type="entry name" value="Big_3_5"/>
</dbReference>
<evidence type="ECO:0000259" key="4">
    <source>
        <dbReference type="Pfam" id="PF18885"/>
    </source>
</evidence>
<evidence type="ECO:0000256" key="2">
    <source>
        <dbReference type="SAM" id="MobiDB-lite"/>
    </source>
</evidence>
<evidence type="ECO:0000259" key="5">
    <source>
        <dbReference type="Pfam" id="PF25023"/>
    </source>
</evidence>
<dbReference type="PROSITE" id="PS50194">
    <property type="entry name" value="FILAMIN_REPEAT"/>
    <property type="match status" value="1"/>
</dbReference>
<protein>
    <submittedName>
        <fullName evidence="6">YD repeat-containing protein</fullName>
    </submittedName>
</protein>
<feature type="domain" description="Bacterial Ig-like" evidence="3">
    <location>
        <begin position="2454"/>
        <end position="2536"/>
    </location>
</feature>
<dbReference type="InterPro" id="IPR043708">
    <property type="entry name" value="DUF5648"/>
</dbReference>
<dbReference type="Gene3D" id="2.180.10.10">
    <property type="entry name" value="RHS repeat-associated core"/>
    <property type="match status" value="12"/>
</dbReference>
<feature type="domain" description="Bacterial Ig-like" evidence="3">
    <location>
        <begin position="982"/>
        <end position="1067"/>
    </location>
</feature>
<feature type="domain" description="Bacterial Ig-like" evidence="3">
    <location>
        <begin position="1741"/>
        <end position="1811"/>
    </location>
</feature>
<dbReference type="STRING" id="32040.SAMN04489710_10968"/>
<dbReference type="InterPro" id="IPR017868">
    <property type="entry name" value="Filamin/ABP280_repeat-like"/>
</dbReference>
<feature type="domain" description="Bacterial Ig-like" evidence="3">
    <location>
        <begin position="1079"/>
        <end position="1163"/>
    </location>
</feature>
<dbReference type="Pfam" id="PF16640">
    <property type="entry name" value="Big_3_5"/>
    <property type="match status" value="14"/>
</dbReference>
<dbReference type="InterPro" id="IPR056823">
    <property type="entry name" value="TEN-like_YD-shell"/>
</dbReference>
<dbReference type="InterPro" id="IPR031325">
    <property type="entry name" value="RHS_repeat"/>
</dbReference>
<sequence length="5829" mass="603053">MVAIVSGNNLGLSTSSFATLGQGGVFGSATQGRGGEQAYVNLATGNLVLQRRDDFVASQGQGMDVLRTYNSRGLLDDDNADNWSIGIYNQPLRLTGTRNTAGSVLSRTARDGARSDYRFDTTQGLYVGTDGVGAYDTLRWDEAGGQYVWTDGDSGEQERYEGSGDHRLVSRSDAHGSITRYQYGADGLLASVTDASGETTHYDYTGRNLAQIRVVAQDGSTSTRLRYAYDASNRLATVTVDLSPGDNSTADGKVYQTTYTYDGDSRRVASVSQTDGTRLEIGYALIDGDYRVASVKDALGLTTRYAYDTTARTTTVTDPLNVASRYAYDDRGQLLRVQTGITEARPAGLSQLYYRYDSQGNVTAMTDALGRSIALQYDAHGNQTVKVDPLGNTLVRTYDERNQLLTETLRAGDGNGSAASAPTFGGSNSTDSTTRYVYSAQERGQLRFVLSAEGRVTEYRYDALGQRVTALAYAAAAYGISGLGSSDVPTEAQMANWAAGQDLRGGQRTDTRYDFRGQVAYSTAYGTLDAAGEGSDPAVTQYVYSQAGELLKTVQPRTDSITQYVYDGLGRVIVASAPSSDGTTANTTVTEYGAASTTVTLVNGLSTVSNYDAAGRLTSVLQGSAGTTLGITRYAYDAAGRLLMTQDPTGVRQWLLYDDAGRKVADVDGTGAATEYRYNGNGQLAQTIAYARTLASDLNTAPTLEAIHALAAADDRKSWQLYDSAQRLAWQVDSAGAVTQTEYDAASRVVAVTRLATPIDTQLLGDGSALTVGPAGLASVANGQKAATGIAVRASAAAVAAGAMLTLEASVAGSQPVGMVTFYSGSTALGSAQIVDGVARLALNTLAVGTHAINARYEGDATHAAATSTAVAATVLQAAAVGLDPLPGTVALGRSQVLRATVSGGAPGGTVTFFDGSAVIGSGVLQNVAGVPTATVVWNVQTPGSHAISAVYSGDAANASAATSSAVTLRAGLASEIVLESGSAPSTVNMALTLRARVSVPGSQTQPTGSIAFYRGTELLATAALDAQGLAIFSTSSLTVGLHSLTAVYLGDDAIAGSRSATFAQTVLPAASTTTVLATSHVQIAAGAALALTVRVAAVADPATALGGTVTFYDGDTRLGSAALVNGQASFNATGVTAGSHGYRAVYSGDAADAASTSAIATVVSVANGPSIATPVARSTGLVLAVSSTAIAKGNAVNVTATVTGNHPTGTVTFVSGGRVLGSAALVDGQAVLSFTPSEAGDLSVQALYAGDAGNPATASGEPARIAVAPAAARMVLSVSSTQAVRGAGVVLTATLSGSDTAVPPTGSVTFYANGTAIGTAMLSQGLASLAIATLDIGSNAITVQYTGDARNAGVTSAAQDLRIISAPASVALGASAQQAAAGASVTFTATVVPAASGASPTGRVDFFNGTSFLGSASLANGVATLTTNGLRNVGVANVTAVYTGDASGAVSRPFSLSISSGVELSVSSPRIVSGNPVVLSANVGSGTGTVSFFDGSVYLGSASASSGVASLTTKALTQAGSHAITAVYAGDANRAGAASAALAVQVSDAVELAASGSTVIAGAPLVLTASVNSATSAIVNGVAVPAGAIANGVTLIDGTVTKTSGASDWESSIRSTVGVSGGAGVSFKAGQTNKAIMVGLNTDPGTNDNYLTIDWAIYITYDGAMYAYQNGASVASLGTYTTGDVLSVEYLNGVVSYRKNGTVLRQESANITQPLYLDTSFYGTGGAITGLKFKNGSGQEVPLNAAAAPTGTVTFFNGREVLGTASVVNGVARLTTSALAAQGTAQITAVYGGDANNPAATSAARAVAVNDAIGLGASATSVAAGDAVTLTARMNAQPSVVATGVSFEGGAVKKTGTASQWDASVRSVVGYAGGASVRFTVGGQSDQNYVIGLNTDPASDNGLASLDWAIHVSGSTVELYRDGVLVANVGTIVAGDVLALGYDAGAVSYAKNGVVLRRETAQIGQPLYLDSSFYAPGSAVSGLEFRDGAGTLVALSAKPAATGRVTFHSGGAVLGTATLVDGVASLTTRGLTTAGMASITATYEGDANNAAGFSSPMVLPVGAAPGGLPSTTTALAVSSASTSRGQEVALTATVTGGASGFVTFFSGTQALGVAALVNGVATWTTKDLPVGAHAWRAVYTGDAQSASSTSSAVSGAVTAAGSGLTLAATVASRSASEVTVTLAARVAGLRPGGTVTFYNNDAPIGGGTVGVVDGVATLSVTLPAGAVRITARYTGDANNAAAASEPLALSLRGGSTVVVAAPSPASAVYGSPVTLSATAPYSSANAGTVSFYAGDLLVGVATVQPNGVATLVSTAMPVGTRTITAAYSGNAEREPASQSAAAPLVVTGMATQTVLTASHSQRAPGTPLVLDATTTSGGRAAGISGAVRFYAGSTLLGTVQATDGVARFTLTDVPANAGTFTAVYSGFQGFDTSTSQTEASAALAAGTSITLETSAPSVSSNAAVTLSARVTGRQPGGNVTFLRAGAVLGTAAVVNGVASLVVTGMPLGTHELSARYDGDAFNSASGSIVLAQTVTAAAGVSLSLASSDTLEQGGAVSFAVGGMADGIVTLVDGNTALSTARVVNGIATLSTRDLAVGSHQLTVSYGANASSPAALLAFRLTITPGQAPTAVALGAATNRTEQGLSTLLSAQVSGGQPGGRVTFYNGDTALGTVDLVYGLAVLATDAPPSALDRFRAVYLGDTGHAGSASAVLAGHALEGEALSPLTRSTLDRTLAQIHSRDGLLLGTVDGEGYLTEYRYDAAARMIGSVRYALPVAGGATAAAAVRSNSLSSLRPTARAGDAHTAYFYDVQGRRIGELDAEGNLTQTSYDANGNVAAVRRYANAVTAITAAQVTAATRLTDILPAASAQDQVTTRSYDALNRLSASVNAEGTTTQYRYDSMGRLAQTVQAAGASETRAITARYDAQGRLTGELTAQGAALLAASAGGAQTEAIWQQYGLRHTYDAAGRRSSTTDPNGQQTLFFYDAAGRLTHTVNPMGEVTETRYNAFGEVASSTRRANRADRLALANAGGLSGGLASAGVLAALAQAQSATADTTVSYRYSTTGTLAQSIDAQGFARNYVYNTFGEEVRLTAAAGTGTAQTVATAYDRRGLAVQRIQDPDALRLTSTITYDAFGRAIATSDALGQVRTQTYDRVGRLIATTDALGRTTGTTAYDAFGRTATQTDGLGHTTTYTYSLEDRSVTVTTPEGIRVSTVHDRLGQTVSVQDGSGAVTRYEYDANGRQTAVQTALTRTASSYDAGGRLVETTDANGVKTALAYDAAGRVLTRTVDPSGLNLITRYSYDAQGNQLSVTDAQGVVTQFGYDNKGQLIRQVVDPAGLALSTTYAYDGLGHAVSVTAPDGTTTAYQYDTLGRRVLEVVDPSTATHAGLNLAKRYSYDAAGNVTSVTDAQGHVTRYAYDKEGRQRFVLDAAGNLAETAYDAAGRVVRQTRYAQALAGVDGLPLAVGEGQLDGLKTVQPAKDQTEHRVYDADNRVTATVNGAGDVVHFDYDGAGRVVGRRAHAQRLDMAQWVVGTDPNPGTDPTNSPDGVTRTVYDALGRVRYSIDGTGAVVSQRYDSNGNVTQRIRYTKRLDLTGQPLSARPSEAELAQRVEGTGGAPALYDAQRDEQTRMRYDAAGRLALMADGAGGVTQYLYDKNGRLLQSTRYATPIGDTGMQNGPITVPQASLSDAFVRKVYDAAGRLTVEVDASGAVTTYGYDAAGRLLRETRLAIPADAYRRAQAGGALLAEPTSVASSGDRTVRHFLDRAGRETLTIDAEGGATERFYDGTGQLLRVRQSATALTGSQIADLESQRAQAGELSRSAIAQTLPANAADRTTRNYYDAAGRLRFTRDALGQLQGYVYDGVGRLTDRTTYMGTQGADAWIEEGITGYMKTAGGEGRKPLYRLSRTSGPGDHLYTSDPAERDWALQNGWQAEGDVGYLQSAPSAGTAPLYRLRPPGTSTNHFYTASEDLRAYAKNVLGWTEEGIMGYIDVAPGKDNGALYQLNANGTNEHFHSRGRAEIDLALMPNPTATAGADRTESLRYDAAGNLIASTDAAGKQETTEYDGTGRKERFTNKAGSTWTYAYNAAGQLTQETSPQVKLFDGQNEVLASVVTRMDYDALGHLTARTEAAGLPEARTTRYEYDALGRQVKTIFPPVAVYQGESAAALLDNGRNAAGTRTDTTIAEISSETRYDTLGNAVAGRAAGSTAWSYKAYDRANHVAWDIDALGYVTGYTRNAFGEAERLVRYAQNIATRADGVLMREDEVRQAVAARASSADRDILTGYDRLGRAQEVQEPYVFSVNGSTAEQGAGRKTTRNSYDALGNLVTVATNVGNALWATTRYGYDALGRRVGTTDAMGYATSDTYDAAGNVVRHVEYARAGTAPGSTPETAAGDRVTDTAYDLLNRKTTETRRGVGYTATNASASGIESVLQSRTGDLATQYAYDALGNLVRTTDALGGTTYQYYDVLGRVRASITPAINLGVAANGQGRAPVAPLTEYRRDAHGNAVATTQYAGGATVSADGSDYTRSASASDRTSYARFDAQGHTLETVDAQGNSHYYAYDAQGRLAKEWQKVTYVDDAGARQVHSLWRAYAYDTLGRQTHTYAPLQKNTDPGQLSLGDTELTYNAFGEVTRKRVLDGGQALQGDEVYDYDNAGRVWRSNAGDGVMKVMAYDLQGRQTVQLVASGMLKLEDFGDALAALGAQANAPEQFRRTDMRYDLLGRLVQTLAPERASERAMAITTRQNLVYAVMTQSEVNDNRVDKSSNQVDLVWRSLQDLGSGDVRITLQYLSAKYVNENQDNPDGNPAKSVTRNIVVSAEEAATGYSFKWQSPLSGESGIAKGISAIQGIKVEKLDIFGNWATLYDVAQPKATTGQLPWSEAASPGYIWNESGEGRKPIYRYYNGSNDTHLFSANPADRDALLNQRMGWLDEGIAGYVASAPADGLTALYRLGKAGTDISVYTSSTQRRSELLASGWEDRGIDGYVGSPGADAAAMAQKGMTLMHALQHHRSANGDAEWKDGLYTTSVSERNALLQGLPPSQQQQQAQSQSQGSSGASWGGSVSQTGNASSGSATTGGIGRTTVLYGAITAQSLEVSLPQDVVSSLRIETRPAGGTQWEARTLGSAALRTFGSAHRIDVGQLGLAPGGYEYRITNVQGGEVREVGSGTFALGANGAPDADNAPRLQGVAPARASIDGTSYQVLQWPQPAQDQSVVFRWRPQDSAAWTGSRTVGNGLYAYGDGRTSGFGVGMQGTALDMAAGSYEYEIVVTNAAGGTAQRAKGVMVIPQNAALANTTPAIVMANNNVTNLGLVGYLWSEPAPDRKPLVRYYFPYQGNSHHLSTADAGVIANLDDRIARDAAAGSPPAIVREGILGYVQISPTGSNQRLYQYKYGNDVVYRLTANPADVGSYQPIYADPQNDSNFHFAPNTWYQNAYQNDGFISSVPVEGTTALYAVYNGNAQGTLSLGDYFTSPSEYEVISSFMLRAATAATQTLAGVGMGRAVIDGSDHAVLQWPQQEAGARVKITASPGIPGGTPAPYLFRQGSAALQGIVLDGLNPGATYTIRIEVEHPASGGRSAYLARTDVTITVPAAGMNAAVAVTDKTPAYLPPLRAQTAAAAAQGDMSGRPVTAREFDRWGNVTAIDETQGLGEGKRVRTAELRYDANNQVVEQRRLHEDANFAQSWASTRIYYDALGRQVGLRDANGNLNAQVRDLAGNVVQERHADGGRLDNAFNAFGDKVSSAELVDADSGRTTVTGYDYDRMSRLTKTTLVQGEALRNGVVGITGNPVQLTSNVHPSNGMAMAEQVAMRELERAEYDEAGRKVCAP</sequence>
<dbReference type="PANTHER" id="PTHR32305:SF15">
    <property type="entry name" value="PROTEIN RHSA-RELATED"/>
    <property type="match status" value="1"/>
</dbReference>
<feature type="domain" description="DUF5648" evidence="4">
    <location>
        <begin position="3913"/>
        <end position="4024"/>
    </location>
</feature>
<dbReference type="Gene3D" id="3.90.930.1">
    <property type="match status" value="1"/>
</dbReference>
<dbReference type="NCBIfam" id="TIGR01643">
    <property type="entry name" value="YD_repeat_2x"/>
    <property type="match status" value="21"/>
</dbReference>
<dbReference type="Pfam" id="PF05593">
    <property type="entry name" value="RHS_repeat"/>
    <property type="match status" value="14"/>
</dbReference>
<feature type="domain" description="Bacterial Ig-like" evidence="3">
    <location>
        <begin position="2263"/>
        <end position="2347"/>
    </location>
</feature>
<dbReference type="PANTHER" id="PTHR32305">
    <property type="match status" value="1"/>
</dbReference>
<evidence type="ECO:0000256" key="1">
    <source>
        <dbReference type="ARBA" id="ARBA00022737"/>
    </source>
</evidence>
<keyword evidence="1" id="KW-0677">Repeat</keyword>
<feature type="domain" description="Bacterial Ig-like" evidence="3">
    <location>
        <begin position="1996"/>
        <end position="2060"/>
    </location>
</feature>
<feature type="region of interest" description="Disordered" evidence="2">
    <location>
        <begin position="5040"/>
        <end position="5079"/>
    </location>
</feature>
<evidence type="ECO:0000313" key="7">
    <source>
        <dbReference type="Proteomes" id="UP000199517"/>
    </source>
</evidence>
<dbReference type="Pfam" id="PF25023">
    <property type="entry name" value="TEN_YD-shell"/>
    <property type="match status" value="1"/>
</dbReference>
<organism evidence="6 7">
    <name type="scientific">Paracidovorax konjaci</name>
    <dbReference type="NCBI Taxonomy" id="32040"/>
    <lineage>
        <taxon>Bacteria</taxon>
        <taxon>Pseudomonadati</taxon>
        <taxon>Pseudomonadota</taxon>
        <taxon>Betaproteobacteria</taxon>
        <taxon>Burkholderiales</taxon>
        <taxon>Comamonadaceae</taxon>
        <taxon>Paracidovorax</taxon>
    </lineage>
</organism>
<reference evidence="7" key="1">
    <citation type="submission" date="2016-10" db="EMBL/GenBank/DDBJ databases">
        <authorList>
            <person name="Varghese N."/>
            <person name="Submissions S."/>
        </authorList>
    </citation>
    <scope>NUCLEOTIDE SEQUENCE [LARGE SCALE GENOMIC DNA]</scope>
    <source>
        <strain evidence="7">DSM 7481</strain>
    </source>
</reference>
<gene>
    <name evidence="6" type="ORF">SAMN04489710_10968</name>
</gene>
<feature type="domain" description="Bacterial Ig-like" evidence="3">
    <location>
        <begin position="1467"/>
        <end position="1548"/>
    </location>
</feature>
<feature type="domain" description="Bacterial Ig-like" evidence="3">
    <location>
        <begin position="1375"/>
        <end position="1452"/>
    </location>
</feature>
<dbReference type="EMBL" id="FOMQ01000009">
    <property type="protein sequence ID" value="SFD93269.1"/>
    <property type="molecule type" value="Genomic_DNA"/>
</dbReference>
<dbReference type="InterPro" id="IPR050708">
    <property type="entry name" value="T6SS_VgrG/RHS"/>
</dbReference>
<feature type="domain" description="Bacterial Ig-like" evidence="3">
    <location>
        <begin position="887"/>
        <end position="969"/>
    </location>
</feature>
<evidence type="ECO:0000259" key="3">
    <source>
        <dbReference type="Pfam" id="PF16640"/>
    </source>
</evidence>
<feature type="domain" description="Bacterial Ig-like" evidence="3">
    <location>
        <begin position="1186"/>
        <end position="1260"/>
    </location>
</feature>
<evidence type="ECO:0000313" key="6">
    <source>
        <dbReference type="EMBL" id="SFD93269.1"/>
    </source>
</evidence>
<feature type="compositionally biased region" description="Low complexity" evidence="2">
    <location>
        <begin position="5043"/>
        <end position="5076"/>
    </location>
</feature>
<dbReference type="Gene3D" id="2.60.40.10">
    <property type="entry name" value="Immunoglobulins"/>
    <property type="match status" value="17"/>
</dbReference>
<dbReference type="Pfam" id="PF18885">
    <property type="entry name" value="DUF5648"/>
    <property type="match status" value="2"/>
</dbReference>
<keyword evidence="7" id="KW-1185">Reference proteome</keyword>
<dbReference type="RefSeq" id="WP_175526034.1">
    <property type="nucleotide sequence ID" value="NZ_FOMQ01000009.1"/>
</dbReference>
<feature type="domain" description="Bacterial Ig-like" evidence="3">
    <location>
        <begin position="1278"/>
        <end position="1362"/>
    </location>
</feature>
<feature type="domain" description="Bacterial Ig-like" evidence="3">
    <location>
        <begin position="2173"/>
        <end position="2250"/>
    </location>
</feature>
<feature type="domain" description="Bacterial Ig-like" evidence="3">
    <location>
        <begin position="794"/>
        <end position="875"/>
    </location>
</feature>
<accession>A0A1I1WE58</accession>
<dbReference type="InterPro" id="IPR013783">
    <property type="entry name" value="Ig-like_fold"/>
</dbReference>
<feature type="domain" description="DUF5648" evidence="4">
    <location>
        <begin position="4878"/>
        <end position="4988"/>
    </location>
</feature>
<dbReference type="Proteomes" id="UP000199517">
    <property type="component" value="Unassembled WGS sequence"/>
</dbReference>
<proteinExistence type="predicted"/>
<feature type="domain" description="Bacterial Ig-like" evidence="3">
    <location>
        <begin position="2078"/>
        <end position="2159"/>
    </location>
</feature>
<feature type="domain" description="Teneurin-like YD-shell" evidence="5">
    <location>
        <begin position="3128"/>
        <end position="3292"/>
    </location>
</feature>